<reference evidence="2 3" key="1">
    <citation type="journal article" date="2019" name="Mol. Biol. Evol.">
        <title>Blast fungal genomes show frequent chromosomal changes, gene gains and losses, and effector gene turnover.</title>
        <authorList>
            <person name="Gomez Luciano L.B."/>
            <person name="Jason Tsai I."/>
            <person name="Chuma I."/>
            <person name="Tosa Y."/>
            <person name="Chen Y.H."/>
            <person name="Li J.Y."/>
            <person name="Li M.Y."/>
            <person name="Jade Lu M.Y."/>
            <person name="Nakayashiki H."/>
            <person name="Li W.H."/>
        </authorList>
    </citation>
    <scope>NUCLEOTIDE SEQUENCE [LARGE SCALE GENOMIC DNA]</scope>
    <source>
        <strain evidence="2 3">NI907</strain>
    </source>
</reference>
<dbReference type="PANTHER" id="PTHR32428:SF2">
    <property type="entry name" value="TARGET OF RAPAMYCIN COMPLEX 2 SUBUNIT BIT61-RELATED"/>
    <property type="match status" value="1"/>
</dbReference>
<feature type="region of interest" description="Disordered" evidence="1">
    <location>
        <begin position="1"/>
        <end position="115"/>
    </location>
</feature>
<evidence type="ECO:0000313" key="3">
    <source>
        <dbReference type="RefSeq" id="XP_030978872.1"/>
    </source>
</evidence>
<feature type="compositionally biased region" description="Polar residues" evidence="1">
    <location>
        <begin position="104"/>
        <end position="115"/>
    </location>
</feature>
<accession>A0A6P8AVE8</accession>
<reference evidence="3" key="2">
    <citation type="submission" date="2019-10" db="EMBL/GenBank/DDBJ databases">
        <authorList>
            <consortium name="NCBI Genome Project"/>
        </authorList>
    </citation>
    <scope>NUCLEOTIDE SEQUENCE</scope>
    <source>
        <strain evidence="3">NI907</strain>
    </source>
</reference>
<protein>
    <recommendedName>
        <fullName evidence="4">HbrB-like protein</fullName>
    </recommendedName>
</protein>
<evidence type="ECO:0000256" key="1">
    <source>
        <dbReference type="SAM" id="MobiDB-lite"/>
    </source>
</evidence>
<proteinExistence type="predicted"/>
<organism evidence="2 3">
    <name type="scientific">Pyricularia grisea</name>
    <name type="common">Crabgrass-specific blast fungus</name>
    <name type="synonym">Magnaporthe grisea</name>
    <dbReference type="NCBI Taxonomy" id="148305"/>
    <lineage>
        <taxon>Eukaryota</taxon>
        <taxon>Fungi</taxon>
        <taxon>Dikarya</taxon>
        <taxon>Ascomycota</taxon>
        <taxon>Pezizomycotina</taxon>
        <taxon>Sordariomycetes</taxon>
        <taxon>Sordariomycetidae</taxon>
        <taxon>Magnaporthales</taxon>
        <taxon>Pyriculariaceae</taxon>
        <taxon>Pyricularia</taxon>
    </lineage>
</organism>
<dbReference type="RefSeq" id="XP_030978872.1">
    <property type="nucleotide sequence ID" value="XM_031128186.1"/>
</dbReference>
<feature type="region of interest" description="Disordered" evidence="1">
    <location>
        <begin position="252"/>
        <end position="333"/>
    </location>
</feature>
<dbReference type="PANTHER" id="PTHR32428">
    <property type="entry name" value="TARGET OF RAPAMYCIN COMPLEX 2 SUBUNIT BIT61-RELATED"/>
    <property type="match status" value="1"/>
</dbReference>
<dbReference type="GO" id="GO:0038203">
    <property type="term" value="P:TORC2 signaling"/>
    <property type="evidence" value="ECO:0007669"/>
    <property type="project" value="TreeGrafter"/>
</dbReference>
<feature type="compositionally biased region" description="Low complexity" evidence="1">
    <location>
        <begin position="264"/>
        <end position="286"/>
    </location>
</feature>
<evidence type="ECO:0000313" key="2">
    <source>
        <dbReference type="Proteomes" id="UP000515153"/>
    </source>
</evidence>
<feature type="compositionally biased region" description="Pro residues" evidence="1">
    <location>
        <begin position="359"/>
        <end position="372"/>
    </location>
</feature>
<dbReference type="AlphaFoldDB" id="A0A6P8AVE8"/>
<feature type="region of interest" description="Disordered" evidence="1">
    <location>
        <begin position="350"/>
        <end position="414"/>
    </location>
</feature>
<feature type="compositionally biased region" description="Polar residues" evidence="1">
    <location>
        <begin position="16"/>
        <end position="26"/>
    </location>
</feature>
<feature type="compositionally biased region" description="Basic residues" evidence="1">
    <location>
        <begin position="454"/>
        <end position="467"/>
    </location>
</feature>
<feature type="compositionally biased region" description="Polar residues" evidence="1">
    <location>
        <begin position="79"/>
        <end position="96"/>
    </location>
</feature>
<feature type="compositionally biased region" description="Low complexity" evidence="1">
    <location>
        <begin position="858"/>
        <end position="877"/>
    </location>
</feature>
<feature type="region of interest" description="Disordered" evidence="1">
    <location>
        <begin position="442"/>
        <end position="495"/>
    </location>
</feature>
<feature type="region of interest" description="Disordered" evidence="1">
    <location>
        <begin position="526"/>
        <end position="553"/>
    </location>
</feature>
<feature type="compositionally biased region" description="Low complexity" evidence="1">
    <location>
        <begin position="49"/>
        <end position="76"/>
    </location>
</feature>
<dbReference type="KEGG" id="pgri:PgNI_08187"/>
<dbReference type="Proteomes" id="UP000515153">
    <property type="component" value="Chromosome V"/>
</dbReference>
<dbReference type="GeneID" id="41963095"/>
<feature type="region of interest" description="Disordered" evidence="1">
    <location>
        <begin position="824"/>
        <end position="877"/>
    </location>
</feature>
<gene>
    <name evidence="3" type="ORF">PgNI_08187</name>
</gene>
<dbReference type="GO" id="GO:0031932">
    <property type="term" value="C:TORC2 complex"/>
    <property type="evidence" value="ECO:0007669"/>
    <property type="project" value="TreeGrafter"/>
</dbReference>
<feature type="compositionally biased region" description="Polar residues" evidence="1">
    <location>
        <begin position="825"/>
        <end position="841"/>
    </location>
</feature>
<sequence>MQPGRPPLRAPGSFSPLLSQNPQFGQGHQPAASTPAAAESRPSSRRMESVSSTEDSSTSSQTSAAVSASVSAASASYYPGSNTGPNNRTPSTANSGQQQQQTQPHIASSINSSAHNQTPIYASFTSQANSSTNSLHNFSRPSTANLSPAAAAAARSVAAASSSSYNNDLPRGSSPLTLPPAVNSNNTLGINSATKTGGYYHSRKHSQTAPGSFEAVLPSTSASNLPHIATMAATSPPPREQLSASHIAAQAAVMHHQNRDHTAQQLQLPSQQQQQQQQQQQRQRSQTVPAPSPEEAPPQQGHKRTSGGPLSPPMLSLTEASAPRDTGFSGGFHHTSAAQAAASIVFPRSAPQQTAPQIQVPPPPPPPPPPMPVRQEKSKVKLFSRPGKIYTKGDSKDKPQPSPGKIGTALSNLQRGNFSTTSLESSNASFYSLANASAATIRPSETPLEEKNKEKRHYFLSRPKHKAKDNEEYNLPLSSAKSNSRPTDPSAPNSLYNFNIPASPASGSTSFKSMSGLDLRHGGRAFREKRKEDEASLAPPEWSGPGSLGNSAQQSSLYLHEPVDSGKLGLNSIALDDAWPYLKAKLLVVFEGEDLRLPIEDLNRVVTMHIQYTLAKGQPSIIIDDLRDLLGTGFAYLDTALRRTPEEKLIPALVELWVFTFTTILPYMQAVFLPLDLEFSGTGSLMTAERARDFWGGVRARSGSQSQGEIVPISSVLNVRRMVLTSFRDSVILPRYDTLKAMFSRLSLEFLPQSLAGMALASPMPIPKQQDSGMSGNTMFSASSLHLGTSPDGSYGARPGTAMSLDPSMASYNSTGSTLLGDMTSMGSSVSRSRGLSNVSHGSADGLLRPFTPNRTGSNNSSSNNNNTTQEQNVENSKQVTEMVGRMLQCMSVLSGMDGVGGGGGGGGVGAALAGDDQDSRVAELCRLLKLNWLGRGRTGRNRRGLVGGRVRRGPGDLSAAVGGGGGMFGTGTVREELSVP</sequence>
<reference evidence="3" key="3">
    <citation type="submission" date="2025-08" db="UniProtKB">
        <authorList>
            <consortium name="RefSeq"/>
        </authorList>
    </citation>
    <scope>IDENTIFICATION</scope>
    <source>
        <strain evidence="3">NI907</strain>
    </source>
</reference>
<evidence type="ECO:0008006" key="4">
    <source>
        <dbReference type="Google" id="ProtNLM"/>
    </source>
</evidence>
<dbReference type="Pfam" id="PF08539">
    <property type="entry name" value="HbrB"/>
    <property type="match status" value="1"/>
</dbReference>
<name>A0A6P8AVE8_PYRGI</name>
<keyword evidence="2" id="KW-1185">Reference proteome</keyword>
<dbReference type="InterPro" id="IPR013745">
    <property type="entry name" value="Bit61/PRR5"/>
</dbReference>
<feature type="region of interest" description="Disordered" evidence="1">
    <location>
        <begin position="163"/>
        <end position="190"/>
    </location>
</feature>
<feature type="compositionally biased region" description="Polar residues" evidence="1">
    <location>
        <begin position="476"/>
        <end position="495"/>
    </location>
</feature>